<dbReference type="EMBL" id="AP022591">
    <property type="protein sequence ID" value="BBY43251.1"/>
    <property type="molecule type" value="Genomic_DNA"/>
</dbReference>
<evidence type="ECO:0000313" key="1">
    <source>
        <dbReference type="EMBL" id="BBY43251.1"/>
    </source>
</evidence>
<keyword evidence="2" id="KW-1185">Reference proteome</keyword>
<accession>A0A1X0C2D4</accession>
<proteinExistence type="predicted"/>
<sequence length="65" mass="6816">MIYKIPGADFTVRLSDQGGRAIILEICSIEGDKFIVPINPDTADDLGREILAGAMALNGGLAAKV</sequence>
<reference evidence="1 2" key="1">
    <citation type="journal article" date="2019" name="Emerg. Microbes Infect.">
        <title>Comprehensive subspecies identification of 175 nontuberculous mycobacteria species based on 7547 genomic profiles.</title>
        <authorList>
            <person name="Matsumoto Y."/>
            <person name="Kinjo T."/>
            <person name="Motooka D."/>
            <person name="Nabeya D."/>
            <person name="Jung N."/>
            <person name="Uechi K."/>
            <person name="Horii T."/>
            <person name="Iida T."/>
            <person name="Fujita J."/>
            <person name="Nakamura S."/>
        </authorList>
    </citation>
    <scope>NUCLEOTIDE SEQUENCE [LARGE SCALE GENOMIC DNA]</scope>
    <source>
        <strain evidence="1 2">JCM 18439</strain>
    </source>
</reference>
<dbReference type="Proteomes" id="UP000466431">
    <property type="component" value="Chromosome"/>
</dbReference>
<dbReference type="STRING" id="1249101.BST21_00570"/>
<name>A0A1X0C2D4_MYCCF</name>
<gene>
    <name evidence="1" type="ORF">MCEL_15460</name>
</gene>
<dbReference type="OrthoDB" id="9937556at2"/>
<dbReference type="AlphaFoldDB" id="A0A1X0C2D4"/>
<evidence type="ECO:0000313" key="2">
    <source>
        <dbReference type="Proteomes" id="UP000466431"/>
    </source>
</evidence>
<protein>
    <submittedName>
        <fullName evidence="1">Uncharacterized protein</fullName>
    </submittedName>
</protein>
<dbReference type="KEGG" id="mcee:MCEL_15460"/>
<organism evidence="1 2">
    <name type="scientific">Mycolicibacterium celeriflavum</name>
    <name type="common">Mycobacterium celeriflavum</name>
    <dbReference type="NCBI Taxonomy" id="1249101"/>
    <lineage>
        <taxon>Bacteria</taxon>
        <taxon>Bacillati</taxon>
        <taxon>Actinomycetota</taxon>
        <taxon>Actinomycetes</taxon>
        <taxon>Mycobacteriales</taxon>
        <taxon>Mycobacteriaceae</taxon>
        <taxon>Mycolicibacterium</taxon>
    </lineage>
</organism>
<dbReference type="RefSeq" id="WP_082999825.1">
    <property type="nucleotide sequence ID" value="NZ_AP022591.1"/>
</dbReference>